<keyword evidence="3 8" id="KW-0347">Helicase</keyword>
<evidence type="ECO:0000256" key="2">
    <source>
        <dbReference type="ARBA" id="ARBA00022801"/>
    </source>
</evidence>
<name>A0A6J4JSU5_9PROT</name>
<feature type="domain" description="Helicase C-terminal" evidence="7">
    <location>
        <begin position="183"/>
        <end position="341"/>
    </location>
</feature>
<feature type="compositionally biased region" description="Low complexity" evidence="6">
    <location>
        <begin position="895"/>
        <end position="910"/>
    </location>
</feature>
<feature type="compositionally biased region" description="Pro residues" evidence="6">
    <location>
        <begin position="977"/>
        <end position="986"/>
    </location>
</feature>
<dbReference type="SMART" id="SM00490">
    <property type="entry name" value="HELICc"/>
    <property type="match status" value="1"/>
</dbReference>
<dbReference type="Pfam" id="PF00271">
    <property type="entry name" value="Helicase_C"/>
    <property type="match status" value="1"/>
</dbReference>
<dbReference type="Gene3D" id="3.40.50.300">
    <property type="entry name" value="P-loop containing nucleotide triphosphate hydrolases"/>
    <property type="match status" value="2"/>
</dbReference>
<dbReference type="InterPro" id="IPR001650">
    <property type="entry name" value="Helicase_C-like"/>
</dbReference>
<evidence type="ECO:0000256" key="3">
    <source>
        <dbReference type="ARBA" id="ARBA00022806"/>
    </source>
</evidence>
<evidence type="ECO:0000313" key="8">
    <source>
        <dbReference type="EMBL" id="CAA9286283.1"/>
    </source>
</evidence>
<feature type="compositionally biased region" description="Basic and acidic residues" evidence="6">
    <location>
        <begin position="939"/>
        <end position="975"/>
    </location>
</feature>
<feature type="compositionally biased region" description="Low complexity" evidence="6">
    <location>
        <begin position="860"/>
        <end position="877"/>
    </location>
</feature>
<feature type="compositionally biased region" description="Basic residues" evidence="6">
    <location>
        <begin position="912"/>
        <end position="923"/>
    </location>
</feature>
<keyword evidence="4" id="KW-0067">ATP-binding</keyword>
<evidence type="ECO:0000256" key="6">
    <source>
        <dbReference type="SAM" id="MobiDB-lite"/>
    </source>
</evidence>
<evidence type="ECO:0000256" key="5">
    <source>
        <dbReference type="SAM" id="Coils"/>
    </source>
</evidence>
<feature type="coiled-coil region" evidence="5">
    <location>
        <begin position="469"/>
        <end position="513"/>
    </location>
</feature>
<reference evidence="8" key="1">
    <citation type="submission" date="2020-02" db="EMBL/GenBank/DDBJ databases">
        <authorList>
            <person name="Meier V. D."/>
        </authorList>
    </citation>
    <scope>NUCLEOTIDE SEQUENCE</scope>
    <source>
        <strain evidence="8">AVDCRST_MAG27</strain>
    </source>
</reference>
<protein>
    <submittedName>
        <fullName evidence="8">ATP-dependent DNA helicase</fullName>
    </submittedName>
</protein>
<feature type="compositionally biased region" description="Low complexity" evidence="6">
    <location>
        <begin position="924"/>
        <end position="935"/>
    </location>
</feature>
<dbReference type="InterPro" id="IPR027417">
    <property type="entry name" value="P-loop_NTPase"/>
</dbReference>
<keyword evidence="5" id="KW-0175">Coiled coil</keyword>
<dbReference type="GO" id="GO:0005524">
    <property type="term" value="F:ATP binding"/>
    <property type="evidence" value="ECO:0007669"/>
    <property type="project" value="UniProtKB-KW"/>
</dbReference>
<dbReference type="EMBL" id="CADCTD010000179">
    <property type="protein sequence ID" value="CAA9286283.1"/>
    <property type="molecule type" value="Genomic_DNA"/>
</dbReference>
<dbReference type="PROSITE" id="PS51194">
    <property type="entry name" value="HELICASE_CTER"/>
    <property type="match status" value="1"/>
</dbReference>
<dbReference type="PANTHER" id="PTHR12131:SF1">
    <property type="entry name" value="ATP-DEPENDENT RNA HELICASE SUPV3L1, MITOCHONDRIAL-RELATED"/>
    <property type="match status" value="1"/>
</dbReference>
<dbReference type="InterPro" id="IPR055206">
    <property type="entry name" value="DEXQc_SUV3"/>
</dbReference>
<dbReference type="GO" id="GO:0016787">
    <property type="term" value="F:hydrolase activity"/>
    <property type="evidence" value="ECO:0007669"/>
    <property type="project" value="UniProtKB-KW"/>
</dbReference>
<keyword evidence="2" id="KW-0378">Hydrolase</keyword>
<evidence type="ECO:0000259" key="7">
    <source>
        <dbReference type="PROSITE" id="PS51194"/>
    </source>
</evidence>
<dbReference type="InterPro" id="IPR050699">
    <property type="entry name" value="RNA-DNA_Helicase"/>
</dbReference>
<keyword evidence="1" id="KW-0547">Nucleotide-binding</keyword>
<sequence>MPPSSAALHEVAIRGFPAHAWRRMPDTHPPMFDARVRAVLGPTNTGKTHLAITRLLAHSSGIIGFPLRLLARENYDRMVAAKGERYVALITGEEKIVPPEAKWFACTVEAMPLDRRVEFLAVDEIQLCADPDRGHVFTDRLLNARGMVETMFLGAETIRPLLQRLIPQAEIETRPRLSQLTHAGPQKLTRLPPRSAVVAFSAAEVYAIAEAIRRRRGGCAVVMGRLSPRTRNAQVALYQNREVDFLVATDAIGMGLNMDVDHVAFAALQKFDGHKPRQLTAQEAAQIAGRAGRGMRDGTFGVTGDCPPLPDEIVQKIESHNFEPLQTLAWRNSELDVTSVDALLDSLAAPAPQPGLAKGNDATDHITLSMLAREDEVRALATSRARVRLLWEACQIPDFRKLSDDSHAALCSRVFRHLAEDGVLPDDWALGQIAQCSSIEGDLDTLMARLASIRVWSYVAARADWLKDAATIQAEARKAEDAVSDALHERLTARFVDRRAAHLIRRLDDTEEELLSAVTRSGEVVVEGHPVGKVEGFLFHPEAEAETEEQRKLILRAARRALKEEIPRRVAALEVAKDDAFALTPGHRIAWNNGAGTAEVARLRPGSEPSKPQVEPLPSEFLDGAQRERVRARLAKFVEGLVAKELGILSAIEAKAEAEGALRGPAFLLREQLGLALGGTEGNINPDLRQKLKAIGVRAGRFALFVPEALKPRAMALRAQLWAMSRNIDTPGLPAPGLVALQKPEPGMPTPPVWADWPPGFAATIGWIEAGPVLLRLDVAERIAAELGYLTRRAPAPPPPDLASRLGVKADTLGVTLTALGFRLMEPQALEEGQYGPPTPLRIAQPRPQHHARGGDRRPQGQPQRQLPGQLPGQPQGQRDRRPPQQARPQPPEMPEGMFGPPVPPELLRGPRPPRHGKPHHQQGRPQHQGKGPPQHRGPRPEGRPEHRAEGRAEGRPEGRPDQHRPDQHRPRQDGPPRGPRPSQPPRKPEPRINPDSPFAILAQLKLR</sequence>
<organism evidence="8">
    <name type="scientific">uncultured Craurococcus sp</name>
    <dbReference type="NCBI Taxonomy" id="1135998"/>
    <lineage>
        <taxon>Bacteria</taxon>
        <taxon>Pseudomonadati</taxon>
        <taxon>Pseudomonadota</taxon>
        <taxon>Alphaproteobacteria</taxon>
        <taxon>Acetobacterales</taxon>
        <taxon>Acetobacteraceae</taxon>
        <taxon>Craurococcus</taxon>
        <taxon>environmental samples</taxon>
    </lineage>
</organism>
<feature type="region of interest" description="Disordered" evidence="6">
    <location>
        <begin position="831"/>
        <end position="1008"/>
    </location>
</feature>
<gene>
    <name evidence="8" type="ORF">AVDCRST_MAG27-4268</name>
</gene>
<evidence type="ECO:0000256" key="1">
    <source>
        <dbReference type="ARBA" id="ARBA00022741"/>
    </source>
</evidence>
<dbReference type="Pfam" id="PF22527">
    <property type="entry name" value="DEXQc_Suv3"/>
    <property type="match status" value="1"/>
</dbReference>
<proteinExistence type="predicted"/>
<dbReference type="AlphaFoldDB" id="A0A6J4JSU5"/>
<evidence type="ECO:0000256" key="4">
    <source>
        <dbReference type="ARBA" id="ARBA00022840"/>
    </source>
</evidence>
<dbReference type="SUPFAM" id="SSF52540">
    <property type="entry name" value="P-loop containing nucleoside triphosphate hydrolases"/>
    <property type="match status" value="2"/>
</dbReference>
<dbReference type="PANTHER" id="PTHR12131">
    <property type="entry name" value="ATP-DEPENDENT RNA AND DNA HELICASE"/>
    <property type="match status" value="1"/>
</dbReference>
<accession>A0A6J4JSU5</accession>
<dbReference type="GO" id="GO:0004386">
    <property type="term" value="F:helicase activity"/>
    <property type="evidence" value="ECO:0007669"/>
    <property type="project" value="UniProtKB-KW"/>
</dbReference>